<sequence length="415" mass="44215">MLTITLLFAVTPILSSAIPVEQVSHGDATLTYGTKVALSKRTSITAGGDSVANVSAILNHRTSRIAKVHKGFSAYERNTGRAHPLAGGSNVAKRSNGAVTLDDDHNDMWQGAITIGMPPQRFTVDFDTGSSDLFVANIWCHENCDGHNVYHAEHSNTSKALFKPFRLSYGDGSFVAGLQYTETVSISNITVENQTMGSASLYSEGFGPNAFPADGLMGMGFQSISEYKATPVFQNLVSQNKTDDAVFAFKLTKDGSELHIGGLNNASYKGNLTYVNVTEQGFWQVNMDSVTVNGNQTVGNTSVIIDTGTTLIIGNSPAVKSIYAAIPGSKETSGGMYTFPCDAVPDVSLTFGGKTFNISRDVFNMGKSSDSSTECLGGIVGADEQDYWIVGDIFLRNVYSAFDVGKGRVGFADLA</sequence>
<accession>A0ACC1T985</accession>
<protein>
    <submittedName>
        <fullName evidence="1">Uncharacterized protein</fullName>
    </submittedName>
</protein>
<dbReference type="EMBL" id="JANHOG010000276">
    <property type="protein sequence ID" value="KAJ3556038.1"/>
    <property type="molecule type" value="Genomic_DNA"/>
</dbReference>
<reference evidence="1" key="1">
    <citation type="submission" date="2022-07" db="EMBL/GenBank/DDBJ databases">
        <title>Genome Sequence of Phlebia brevispora.</title>
        <authorList>
            <person name="Buettner E."/>
        </authorList>
    </citation>
    <scope>NUCLEOTIDE SEQUENCE</scope>
    <source>
        <strain evidence="1">MPL23</strain>
    </source>
</reference>
<gene>
    <name evidence="1" type="ORF">NM688_g2248</name>
</gene>
<name>A0ACC1T985_9APHY</name>
<proteinExistence type="predicted"/>
<keyword evidence="2" id="KW-1185">Reference proteome</keyword>
<comment type="caution">
    <text evidence="1">The sequence shown here is derived from an EMBL/GenBank/DDBJ whole genome shotgun (WGS) entry which is preliminary data.</text>
</comment>
<dbReference type="Proteomes" id="UP001148662">
    <property type="component" value="Unassembled WGS sequence"/>
</dbReference>
<evidence type="ECO:0000313" key="1">
    <source>
        <dbReference type="EMBL" id="KAJ3556038.1"/>
    </source>
</evidence>
<evidence type="ECO:0000313" key="2">
    <source>
        <dbReference type="Proteomes" id="UP001148662"/>
    </source>
</evidence>
<organism evidence="1 2">
    <name type="scientific">Phlebia brevispora</name>
    <dbReference type="NCBI Taxonomy" id="194682"/>
    <lineage>
        <taxon>Eukaryota</taxon>
        <taxon>Fungi</taxon>
        <taxon>Dikarya</taxon>
        <taxon>Basidiomycota</taxon>
        <taxon>Agaricomycotina</taxon>
        <taxon>Agaricomycetes</taxon>
        <taxon>Polyporales</taxon>
        <taxon>Meruliaceae</taxon>
        <taxon>Phlebia</taxon>
    </lineage>
</organism>